<dbReference type="OrthoDB" id="5314997at2759"/>
<dbReference type="RefSeq" id="XP_033681327.1">
    <property type="nucleotide sequence ID" value="XM_033833698.1"/>
</dbReference>
<sequence length="174" mass="19239">MAPPAKPSFRFLDLPKEIRLVVYERLPIKTRHLRLRSGSITFIARSLPVAILGVCRQIHEEALCILGPKLYQILSTPPRIAVTFAAMKIFVLEAIVSALLAAVRCDSGHQALFQALSRPRPLGTERRIVDRFVLLARLYQSSTSGRDHESRDLDAGVGGRRGGLSTELGRRGST</sequence>
<gene>
    <name evidence="2" type="ORF">BU26DRAFT_567811</name>
</gene>
<name>A0A6A6I9W0_9PLEO</name>
<dbReference type="EMBL" id="ML987199">
    <property type="protein sequence ID" value="KAF2246323.1"/>
    <property type="molecule type" value="Genomic_DNA"/>
</dbReference>
<feature type="compositionally biased region" description="Basic and acidic residues" evidence="1">
    <location>
        <begin position="145"/>
        <end position="154"/>
    </location>
</feature>
<reference evidence="2" key="1">
    <citation type="journal article" date="2020" name="Stud. Mycol.">
        <title>101 Dothideomycetes genomes: a test case for predicting lifestyles and emergence of pathogens.</title>
        <authorList>
            <person name="Haridas S."/>
            <person name="Albert R."/>
            <person name="Binder M."/>
            <person name="Bloem J."/>
            <person name="Labutti K."/>
            <person name="Salamov A."/>
            <person name="Andreopoulos B."/>
            <person name="Baker S."/>
            <person name="Barry K."/>
            <person name="Bills G."/>
            <person name="Bluhm B."/>
            <person name="Cannon C."/>
            <person name="Castanera R."/>
            <person name="Culley D."/>
            <person name="Daum C."/>
            <person name="Ezra D."/>
            <person name="Gonzalez J."/>
            <person name="Henrissat B."/>
            <person name="Kuo A."/>
            <person name="Liang C."/>
            <person name="Lipzen A."/>
            <person name="Lutzoni F."/>
            <person name="Magnuson J."/>
            <person name="Mondo S."/>
            <person name="Nolan M."/>
            <person name="Ohm R."/>
            <person name="Pangilinan J."/>
            <person name="Park H.-J."/>
            <person name="Ramirez L."/>
            <person name="Alfaro M."/>
            <person name="Sun H."/>
            <person name="Tritt A."/>
            <person name="Yoshinaga Y."/>
            <person name="Zwiers L.-H."/>
            <person name="Turgeon B."/>
            <person name="Goodwin S."/>
            <person name="Spatafora J."/>
            <person name="Crous P."/>
            <person name="Grigoriev I."/>
        </authorList>
    </citation>
    <scope>NUCLEOTIDE SEQUENCE</scope>
    <source>
        <strain evidence="2">CBS 122368</strain>
    </source>
</reference>
<accession>A0A6A6I9W0</accession>
<dbReference type="GeneID" id="54587028"/>
<evidence type="ECO:0008006" key="4">
    <source>
        <dbReference type="Google" id="ProtNLM"/>
    </source>
</evidence>
<dbReference type="AlphaFoldDB" id="A0A6A6I9W0"/>
<proteinExistence type="predicted"/>
<evidence type="ECO:0000313" key="3">
    <source>
        <dbReference type="Proteomes" id="UP000800094"/>
    </source>
</evidence>
<organism evidence="2 3">
    <name type="scientific">Trematosphaeria pertusa</name>
    <dbReference type="NCBI Taxonomy" id="390896"/>
    <lineage>
        <taxon>Eukaryota</taxon>
        <taxon>Fungi</taxon>
        <taxon>Dikarya</taxon>
        <taxon>Ascomycota</taxon>
        <taxon>Pezizomycotina</taxon>
        <taxon>Dothideomycetes</taxon>
        <taxon>Pleosporomycetidae</taxon>
        <taxon>Pleosporales</taxon>
        <taxon>Massarineae</taxon>
        <taxon>Trematosphaeriaceae</taxon>
        <taxon>Trematosphaeria</taxon>
    </lineage>
</organism>
<evidence type="ECO:0000256" key="1">
    <source>
        <dbReference type="SAM" id="MobiDB-lite"/>
    </source>
</evidence>
<dbReference type="Proteomes" id="UP000800094">
    <property type="component" value="Unassembled WGS sequence"/>
</dbReference>
<feature type="region of interest" description="Disordered" evidence="1">
    <location>
        <begin position="145"/>
        <end position="174"/>
    </location>
</feature>
<keyword evidence="3" id="KW-1185">Reference proteome</keyword>
<evidence type="ECO:0000313" key="2">
    <source>
        <dbReference type="EMBL" id="KAF2246323.1"/>
    </source>
</evidence>
<protein>
    <recommendedName>
        <fullName evidence="4">F-box domain-containing protein</fullName>
    </recommendedName>
</protein>